<dbReference type="RefSeq" id="WP_006063428.1">
    <property type="nucleotide sequence ID" value="NZ_KB290831.1"/>
</dbReference>
<dbReference type="STRING" id="1035195.HMPREF9997_01191"/>
<name>L1MI11_9CORY</name>
<dbReference type="Proteomes" id="UP000010445">
    <property type="component" value="Unassembled WGS sequence"/>
</dbReference>
<comment type="caution">
    <text evidence="1">The sequence shown here is derived from an EMBL/GenBank/DDBJ whole genome shotgun (WGS) entry which is preliminary data.</text>
</comment>
<dbReference type="PATRIC" id="fig|1035195.3.peg.1071"/>
<dbReference type="HOGENOM" id="CLU_979022_0_0_11"/>
<evidence type="ECO:0000313" key="2">
    <source>
        <dbReference type="Proteomes" id="UP000010445"/>
    </source>
</evidence>
<gene>
    <name evidence="1" type="ORF">HMPREF9997_01191</name>
</gene>
<dbReference type="AlphaFoldDB" id="L1MI11"/>
<dbReference type="SUPFAM" id="SSF52047">
    <property type="entry name" value="RNI-like"/>
    <property type="match status" value="1"/>
</dbReference>
<organism evidence="1 2">
    <name type="scientific">Corynebacterium durum F0235</name>
    <dbReference type="NCBI Taxonomy" id="1035195"/>
    <lineage>
        <taxon>Bacteria</taxon>
        <taxon>Bacillati</taxon>
        <taxon>Actinomycetota</taxon>
        <taxon>Actinomycetes</taxon>
        <taxon>Mycobacteriales</taxon>
        <taxon>Corynebacteriaceae</taxon>
        <taxon>Corynebacterium</taxon>
    </lineage>
</organism>
<keyword evidence="2" id="KW-1185">Reference proteome</keyword>
<evidence type="ECO:0008006" key="3">
    <source>
        <dbReference type="Google" id="ProtNLM"/>
    </source>
</evidence>
<sequence length="284" mass="32188">MIRFDPFDDNGVWVNNGHIMLDPQHLSKGVAYAREHRCTHIGIYDFTRARHHVDLSFLLEMPYVRSFQLDCGLADSVDLTPLYHLPQLCSLHICGQVKEVDLSRFPCLTRLECLFQPGVMFTSATITSLKVAGAPRLDFLSGLPNVTTIQLTYYKGSDVHGVRCASRLRDFTAHSARNLVDVSELQQCAYLRSVDLEGVPRRLNYNVLGECPNLGSLYLDGVVPSCEFVSKLKNLWAFSCREIANDDLSPLMKSSSLSSVCLSRYKRTYNYSQHDVETRFGWHD</sequence>
<dbReference type="InterPro" id="IPR032675">
    <property type="entry name" value="LRR_dom_sf"/>
</dbReference>
<evidence type="ECO:0000313" key="1">
    <source>
        <dbReference type="EMBL" id="EKX90695.1"/>
    </source>
</evidence>
<dbReference type="OrthoDB" id="7007323at2"/>
<protein>
    <recommendedName>
        <fullName evidence="3">Leucine Rich repeat-containing domain protein</fullName>
    </recommendedName>
</protein>
<proteinExistence type="predicted"/>
<reference evidence="1 2" key="1">
    <citation type="submission" date="2012-05" db="EMBL/GenBank/DDBJ databases">
        <authorList>
            <person name="Weinstock G."/>
            <person name="Sodergren E."/>
            <person name="Lobos E.A."/>
            <person name="Fulton L."/>
            <person name="Fulton R."/>
            <person name="Courtney L."/>
            <person name="Fronick C."/>
            <person name="O'Laughlin M."/>
            <person name="Godfrey J."/>
            <person name="Wilson R.M."/>
            <person name="Miner T."/>
            <person name="Farmer C."/>
            <person name="Delehaunty K."/>
            <person name="Cordes M."/>
            <person name="Minx P."/>
            <person name="Tomlinson C."/>
            <person name="Chen J."/>
            <person name="Wollam A."/>
            <person name="Pepin K.H."/>
            <person name="Bhonagiri V."/>
            <person name="Zhang X."/>
            <person name="Suruliraj S."/>
            <person name="Warren W."/>
            <person name="Mitreva M."/>
            <person name="Mardis E.R."/>
            <person name="Wilson R.K."/>
        </authorList>
    </citation>
    <scope>NUCLEOTIDE SEQUENCE [LARGE SCALE GENOMIC DNA]</scope>
    <source>
        <strain evidence="1 2">F0235</strain>
    </source>
</reference>
<accession>L1MI11</accession>
<dbReference type="EMBL" id="AMEM01000017">
    <property type="protein sequence ID" value="EKX90695.1"/>
    <property type="molecule type" value="Genomic_DNA"/>
</dbReference>
<dbReference type="Gene3D" id="3.80.10.10">
    <property type="entry name" value="Ribonuclease Inhibitor"/>
    <property type="match status" value="1"/>
</dbReference>